<gene>
    <name evidence="9" type="ORF">T552_02016</name>
</gene>
<evidence type="ECO:0000313" key="10">
    <source>
        <dbReference type="Proteomes" id="UP000054454"/>
    </source>
</evidence>
<dbReference type="RefSeq" id="XP_018225866.1">
    <property type="nucleotide sequence ID" value="XM_018370576.1"/>
</dbReference>
<evidence type="ECO:0000256" key="2">
    <source>
        <dbReference type="ARBA" id="ARBA00022723"/>
    </source>
</evidence>
<dbReference type="PROSITE" id="PS50158">
    <property type="entry name" value="ZF_CCHC"/>
    <property type="match status" value="3"/>
</dbReference>
<dbReference type="InterPro" id="IPR001878">
    <property type="entry name" value="Znf_CCHC"/>
</dbReference>
<accession>A0A0W4ZIF3</accession>
<dbReference type="EMBL" id="LFVZ01000008">
    <property type="protein sequence ID" value="KTW28157.1"/>
    <property type="molecule type" value="Genomic_DNA"/>
</dbReference>
<dbReference type="Pfam" id="PF00098">
    <property type="entry name" value="zf-CCHC"/>
    <property type="match status" value="3"/>
</dbReference>
<dbReference type="InterPro" id="IPR036875">
    <property type="entry name" value="Znf_CCHC_sf"/>
</dbReference>
<dbReference type="PANTHER" id="PTHR46543:SF1">
    <property type="entry name" value="ZINC FINGER CCHC DOMAIN-CONTAINING PROTEIN 7"/>
    <property type="match status" value="1"/>
</dbReference>
<dbReference type="GO" id="GO:0008270">
    <property type="term" value="F:zinc ion binding"/>
    <property type="evidence" value="ECO:0007669"/>
    <property type="project" value="UniProtKB-KW"/>
</dbReference>
<protein>
    <recommendedName>
        <fullName evidence="8">CCHC-type domain-containing protein</fullName>
    </recommendedName>
</protein>
<reference evidence="10" key="1">
    <citation type="journal article" date="2016" name="Nat. Commun.">
        <title>Genome analysis of three Pneumocystis species reveals adaptation mechanisms to life exclusively in mammalian hosts.</title>
        <authorList>
            <person name="Ma L."/>
            <person name="Chen Z."/>
            <person name="Huang D.W."/>
            <person name="Kutty G."/>
            <person name="Ishihara M."/>
            <person name="Wang H."/>
            <person name="Abouelleil A."/>
            <person name="Bishop L."/>
            <person name="Davey E."/>
            <person name="Deng R."/>
            <person name="Deng X."/>
            <person name="Fan L."/>
            <person name="Fantoni G."/>
            <person name="Fitzgerald M."/>
            <person name="Gogineni E."/>
            <person name="Goldberg J.M."/>
            <person name="Handley G."/>
            <person name="Hu X."/>
            <person name="Huber C."/>
            <person name="Jiao X."/>
            <person name="Jones K."/>
            <person name="Levin J.Z."/>
            <person name="Liu Y."/>
            <person name="Macdonald P."/>
            <person name="Melnikov A."/>
            <person name="Raley C."/>
            <person name="Sassi M."/>
            <person name="Sherman B.T."/>
            <person name="Song X."/>
            <person name="Sykes S."/>
            <person name="Tran B."/>
            <person name="Walsh L."/>
            <person name="Xia Y."/>
            <person name="Yang J."/>
            <person name="Young S."/>
            <person name="Zeng Q."/>
            <person name="Zheng X."/>
            <person name="Stephens R."/>
            <person name="Nusbaum C."/>
            <person name="Birren B.W."/>
            <person name="Azadi P."/>
            <person name="Lempicki R.A."/>
            <person name="Cuomo C.A."/>
            <person name="Kovacs J.A."/>
        </authorList>
    </citation>
    <scope>NUCLEOTIDE SEQUENCE [LARGE SCALE GENOMIC DNA]</scope>
    <source>
        <strain evidence="10">B80</strain>
    </source>
</reference>
<dbReference type="GO" id="GO:0071031">
    <property type="term" value="P:nuclear mRNA surveillance of mRNA 3'-end processing"/>
    <property type="evidence" value="ECO:0007669"/>
    <property type="project" value="TreeGrafter"/>
</dbReference>
<dbReference type="SUPFAM" id="SSF57756">
    <property type="entry name" value="Retrovirus zinc finger-like domains"/>
    <property type="match status" value="3"/>
</dbReference>
<proteinExistence type="predicted"/>
<comment type="caution">
    <text evidence="9">The sequence shown here is derived from an EMBL/GenBank/DDBJ whole genome shotgun (WGS) entry which is preliminary data.</text>
</comment>
<dbReference type="VEuPathDB" id="FungiDB:T552_02016"/>
<dbReference type="GO" id="GO:0071039">
    <property type="term" value="P:nuclear polyadenylation-dependent CUT catabolic process"/>
    <property type="evidence" value="ECO:0007669"/>
    <property type="project" value="TreeGrafter"/>
</dbReference>
<feature type="domain" description="CCHC-type" evidence="8">
    <location>
        <begin position="125"/>
        <end position="138"/>
    </location>
</feature>
<evidence type="ECO:0000313" key="9">
    <source>
        <dbReference type="EMBL" id="KTW28157.1"/>
    </source>
</evidence>
<dbReference type="Gene3D" id="4.10.60.10">
    <property type="entry name" value="Zinc finger, CCHC-type"/>
    <property type="match status" value="2"/>
</dbReference>
<dbReference type="InterPro" id="IPR051644">
    <property type="entry name" value="TRAMP_AT-DNA-binding"/>
</dbReference>
<feature type="domain" description="CCHC-type" evidence="8">
    <location>
        <begin position="221"/>
        <end position="235"/>
    </location>
</feature>
<evidence type="ECO:0000256" key="4">
    <source>
        <dbReference type="ARBA" id="ARBA00022771"/>
    </source>
</evidence>
<dbReference type="GeneID" id="28936779"/>
<dbReference type="OrthoDB" id="7608935at2759"/>
<sequence length="363" mass="43204">MSNSLRGLEEGQKGQDEEDKVYFYEERFDRFEMKKVEEFMGVFEGEKREEKDGNEWVIDVEGVERKKESNLGSFGQENEEIKVNEKLKESASEISEESENTDVADDWTELSKGRYFGSVEDEIICHKCAEPGHIARECFQEMCTNCGTVNEHLASRCPMLQKCHNCNELGHILIDCKKPRKINICSTCSSKYHPDDMCPKIWRCYIFNPDAPKEFTPKRYCYNCAEYGHYGDDCRLPQYSRYLESSAFCIDNEPIPASEYEYLKHKEKIKKKKLLREYREYEKEDWFVRKMKKKCMDHKSPRLDTFQKDKSYNKINYLNSVHNRHDELLYNNSDKRQNNKYDKKRLKRNLNKGKPIYIDLIPR</sequence>
<dbReference type="GO" id="GO:0071038">
    <property type="term" value="P:TRAMP-dependent tRNA surveillance pathway"/>
    <property type="evidence" value="ECO:0007669"/>
    <property type="project" value="TreeGrafter"/>
</dbReference>
<dbReference type="AlphaFoldDB" id="A0A0W4ZIF3"/>
<feature type="domain" description="CCHC-type" evidence="8">
    <location>
        <begin position="162"/>
        <end position="178"/>
    </location>
</feature>
<dbReference type="PANTHER" id="PTHR46543">
    <property type="entry name" value="ZINC FINGER CCHC DOMAIN-CONTAINING PROTEIN 7"/>
    <property type="match status" value="1"/>
</dbReference>
<name>A0A0W4ZIF3_PNEC8</name>
<keyword evidence="3" id="KW-0677">Repeat</keyword>
<evidence type="ECO:0000256" key="6">
    <source>
        <dbReference type="ARBA" id="ARBA00023242"/>
    </source>
</evidence>
<dbReference type="Proteomes" id="UP000054454">
    <property type="component" value="Unassembled WGS sequence"/>
</dbReference>
<dbReference type="GO" id="GO:0071035">
    <property type="term" value="P:nuclear polyadenylation-dependent rRNA catabolic process"/>
    <property type="evidence" value="ECO:0007669"/>
    <property type="project" value="TreeGrafter"/>
</dbReference>
<keyword evidence="2" id="KW-0479">Metal-binding</keyword>
<dbReference type="GO" id="GO:0071036">
    <property type="term" value="P:nuclear polyadenylation-dependent snoRNA catabolic process"/>
    <property type="evidence" value="ECO:0007669"/>
    <property type="project" value="TreeGrafter"/>
</dbReference>
<dbReference type="GO" id="GO:0071037">
    <property type="term" value="P:nuclear polyadenylation-dependent snRNA catabolic process"/>
    <property type="evidence" value="ECO:0007669"/>
    <property type="project" value="TreeGrafter"/>
</dbReference>
<keyword evidence="5" id="KW-0862">Zinc</keyword>
<evidence type="ECO:0000256" key="5">
    <source>
        <dbReference type="ARBA" id="ARBA00022833"/>
    </source>
</evidence>
<dbReference type="GO" id="GO:0003723">
    <property type="term" value="F:RNA binding"/>
    <property type="evidence" value="ECO:0007669"/>
    <property type="project" value="TreeGrafter"/>
</dbReference>
<keyword evidence="6" id="KW-0539">Nucleus</keyword>
<evidence type="ECO:0000256" key="1">
    <source>
        <dbReference type="ARBA" id="ARBA00004123"/>
    </source>
</evidence>
<keyword evidence="4 7" id="KW-0863">Zinc-finger</keyword>
<evidence type="ECO:0000259" key="8">
    <source>
        <dbReference type="PROSITE" id="PS50158"/>
    </source>
</evidence>
<evidence type="ECO:0000256" key="3">
    <source>
        <dbReference type="ARBA" id="ARBA00022737"/>
    </source>
</evidence>
<comment type="subcellular location">
    <subcellularLocation>
        <location evidence="1">Nucleus</location>
    </subcellularLocation>
</comment>
<evidence type="ECO:0000256" key="7">
    <source>
        <dbReference type="PROSITE-ProRule" id="PRU00047"/>
    </source>
</evidence>
<dbReference type="GO" id="GO:0031499">
    <property type="term" value="C:TRAMP complex"/>
    <property type="evidence" value="ECO:0007669"/>
    <property type="project" value="TreeGrafter"/>
</dbReference>
<organism evidence="9 10">
    <name type="scientific">Pneumocystis carinii (strain B80)</name>
    <name type="common">Rat pneumocystis pneumonia agent</name>
    <name type="synonym">Pneumocystis carinii f. sp. carinii</name>
    <dbReference type="NCBI Taxonomy" id="1408658"/>
    <lineage>
        <taxon>Eukaryota</taxon>
        <taxon>Fungi</taxon>
        <taxon>Dikarya</taxon>
        <taxon>Ascomycota</taxon>
        <taxon>Taphrinomycotina</taxon>
        <taxon>Pneumocystomycetes</taxon>
        <taxon>Pneumocystaceae</taxon>
        <taxon>Pneumocystis</taxon>
    </lineage>
</organism>
<keyword evidence="10" id="KW-1185">Reference proteome</keyword>
<dbReference type="SMART" id="SM00343">
    <property type="entry name" value="ZnF_C2HC"/>
    <property type="match status" value="5"/>
</dbReference>